<name>A0A6J7K3M5_9ZZZZ</name>
<reference evidence="2" key="1">
    <citation type="submission" date="2020-05" db="EMBL/GenBank/DDBJ databases">
        <authorList>
            <person name="Chiriac C."/>
            <person name="Salcher M."/>
            <person name="Ghai R."/>
            <person name="Kavagutti S V."/>
        </authorList>
    </citation>
    <scope>NUCLEOTIDE SEQUENCE</scope>
</reference>
<dbReference type="EMBL" id="CAFBNF010000161">
    <property type="protein sequence ID" value="CAB4950316.1"/>
    <property type="molecule type" value="Genomic_DNA"/>
</dbReference>
<evidence type="ECO:0000313" key="2">
    <source>
        <dbReference type="EMBL" id="CAB4950316.1"/>
    </source>
</evidence>
<organism evidence="2">
    <name type="scientific">freshwater metagenome</name>
    <dbReference type="NCBI Taxonomy" id="449393"/>
    <lineage>
        <taxon>unclassified sequences</taxon>
        <taxon>metagenomes</taxon>
        <taxon>ecological metagenomes</taxon>
    </lineage>
</organism>
<proteinExistence type="predicted"/>
<protein>
    <submittedName>
        <fullName evidence="2">Unannotated protein</fullName>
    </submittedName>
</protein>
<evidence type="ECO:0000256" key="1">
    <source>
        <dbReference type="SAM" id="MobiDB-lite"/>
    </source>
</evidence>
<sequence length="65" mass="6563">MTPFGKPTSAASSDTRSAVRGVSSDGFITTQLPAASAGAIFQLTNISGKFQGTIEPTTPSGSRTT</sequence>
<dbReference type="AlphaFoldDB" id="A0A6J7K3M5"/>
<gene>
    <name evidence="2" type="ORF">UFOPK3773_01369</name>
</gene>
<feature type="region of interest" description="Disordered" evidence="1">
    <location>
        <begin position="1"/>
        <end position="22"/>
    </location>
</feature>
<accession>A0A6J7K3M5</accession>